<dbReference type="PANTHER" id="PTHR42794:SF2">
    <property type="entry name" value="ABC TRANSPORTER ATP-BINDING PROTEIN"/>
    <property type="match status" value="1"/>
</dbReference>
<dbReference type="Gene3D" id="3.40.50.300">
    <property type="entry name" value="P-loop containing nucleotide triphosphate hydrolases"/>
    <property type="match status" value="1"/>
</dbReference>
<keyword evidence="5" id="KW-1185">Reference proteome</keyword>
<evidence type="ECO:0000256" key="1">
    <source>
        <dbReference type="ARBA" id="ARBA00022741"/>
    </source>
</evidence>
<evidence type="ECO:0000313" key="5">
    <source>
        <dbReference type="Proteomes" id="UP000237350"/>
    </source>
</evidence>
<dbReference type="PANTHER" id="PTHR42794">
    <property type="entry name" value="HEMIN IMPORT ATP-BINDING PROTEIN HMUV"/>
    <property type="match status" value="1"/>
</dbReference>
<keyword evidence="1" id="KW-0547">Nucleotide-binding</keyword>
<evidence type="ECO:0000259" key="3">
    <source>
        <dbReference type="PROSITE" id="PS50893"/>
    </source>
</evidence>
<dbReference type="EMBL" id="LPWH01000112">
    <property type="protein sequence ID" value="POQ98999.1"/>
    <property type="molecule type" value="Genomic_DNA"/>
</dbReference>
<gene>
    <name evidence="4" type="ORF">AU468_11460</name>
</gene>
<proteinExistence type="predicted"/>
<dbReference type="AlphaFoldDB" id="A0A2S4JHQ4"/>
<dbReference type="SMART" id="SM00382">
    <property type="entry name" value="AAA"/>
    <property type="match status" value="1"/>
</dbReference>
<dbReference type="InterPro" id="IPR003593">
    <property type="entry name" value="AAA+_ATPase"/>
</dbReference>
<organism evidence="4 5">
    <name type="scientific">Alkalispirochaeta sphaeroplastigenens</name>
    <dbReference type="NCBI Taxonomy" id="1187066"/>
    <lineage>
        <taxon>Bacteria</taxon>
        <taxon>Pseudomonadati</taxon>
        <taxon>Spirochaetota</taxon>
        <taxon>Spirochaetia</taxon>
        <taxon>Spirochaetales</taxon>
        <taxon>Spirochaetaceae</taxon>
        <taxon>Alkalispirochaeta</taxon>
    </lineage>
</organism>
<sequence>MMNLEELRLGYRRGPDVVTLSREAILPGEVISLAGPNGGGKTTLLRCLAGLLRPREGRVFLEDRPLYGPRSWSREARARRLAVVLTDPVSPAYLRVRDVVALGRLPHCSSVQGPSGRDQAVERALEATGTCHLAGRSLGHLSDGERQRVMIARALAQEPRILLLDEPAAHLDPPHQTALFLLLRDLVEQQVISSAVIATHHLHLALHFSHRLFLLAGTLRGAGTPGELLAAGALEETYPSTNRIALDPHRGWFVPRPGEADRQEAPRES</sequence>
<name>A0A2S4JHQ4_9SPIO</name>
<evidence type="ECO:0000313" key="4">
    <source>
        <dbReference type="EMBL" id="POQ98999.1"/>
    </source>
</evidence>
<evidence type="ECO:0000256" key="2">
    <source>
        <dbReference type="ARBA" id="ARBA00022840"/>
    </source>
</evidence>
<dbReference type="PROSITE" id="PS50893">
    <property type="entry name" value="ABC_TRANSPORTER_2"/>
    <property type="match status" value="1"/>
</dbReference>
<protein>
    <recommendedName>
        <fullName evidence="3">ABC transporter domain-containing protein</fullName>
    </recommendedName>
</protein>
<dbReference type="CDD" id="cd03214">
    <property type="entry name" value="ABC_Iron-Siderophores_B12_Hemin"/>
    <property type="match status" value="1"/>
</dbReference>
<comment type="caution">
    <text evidence="4">The sequence shown here is derived from an EMBL/GenBank/DDBJ whole genome shotgun (WGS) entry which is preliminary data.</text>
</comment>
<dbReference type="Pfam" id="PF00005">
    <property type="entry name" value="ABC_tran"/>
    <property type="match status" value="1"/>
</dbReference>
<dbReference type="GO" id="GO:0005524">
    <property type="term" value="F:ATP binding"/>
    <property type="evidence" value="ECO:0007669"/>
    <property type="project" value="UniProtKB-KW"/>
</dbReference>
<dbReference type="InterPro" id="IPR003439">
    <property type="entry name" value="ABC_transporter-like_ATP-bd"/>
</dbReference>
<dbReference type="GO" id="GO:0016887">
    <property type="term" value="F:ATP hydrolysis activity"/>
    <property type="evidence" value="ECO:0007669"/>
    <property type="project" value="InterPro"/>
</dbReference>
<dbReference type="OrthoDB" id="9799337at2"/>
<feature type="domain" description="ABC transporter" evidence="3">
    <location>
        <begin position="2"/>
        <end position="241"/>
    </location>
</feature>
<reference evidence="5" key="1">
    <citation type="submission" date="2015-12" db="EMBL/GenBank/DDBJ databases">
        <authorList>
            <person name="Lodha T.D."/>
            <person name="Chintalapati S."/>
            <person name="Chintalapati V.R."/>
            <person name="Sravanthi T."/>
        </authorList>
    </citation>
    <scope>NUCLEOTIDE SEQUENCE [LARGE SCALE GENOMIC DNA]</scope>
    <source>
        <strain evidence="5">JC133</strain>
    </source>
</reference>
<dbReference type="Proteomes" id="UP000237350">
    <property type="component" value="Unassembled WGS sequence"/>
</dbReference>
<keyword evidence="2" id="KW-0067">ATP-binding</keyword>
<dbReference type="SUPFAM" id="SSF52540">
    <property type="entry name" value="P-loop containing nucleoside triphosphate hydrolases"/>
    <property type="match status" value="1"/>
</dbReference>
<accession>A0A2S4JHQ4</accession>
<dbReference type="RefSeq" id="WP_103680852.1">
    <property type="nucleotide sequence ID" value="NZ_LPWH01000112.1"/>
</dbReference>
<dbReference type="InterPro" id="IPR027417">
    <property type="entry name" value="P-loop_NTPase"/>
</dbReference>